<reference evidence="7" key="1">
    <citation type="journal article" date="2019" name="Int. J. Syst. Evol. Microbiol.">
        <title>The Global Catalogue of Microorganisms (GCM) 10K type strain sequencing project: providing services to taxonomists for standard genome sequencing and annotation.</title>
        <authorList>
            <consortium name="The Broad Institute Genomics Platform"/>
            <consortium name="The Broad Institute Genome Sequencing Center for Infectious Disease"/>
            <person name="Wu L."/>
            <person name="Ma J."/>
        </authorList>
    </citation>
    <scope>NUCLEOTIDE SEQUENCE [LARGE SCALE GENOMIC DNA]</scope>
    <source>
        <strain evidence="7">CGMCC 1.18575</strain>
    </source>
</reference>
<dbReference type="PANTHER" id="PTHR31609:SF1">
    <property type="entry name" value="CARBOHYDRATE DEACETYLASE"/>
    <property type="match status" value="1"/>
</dbReference>
<evidence type="ECO:0000256" key="4">
    <source>
        <dbReference type="ARBA" id="ARBA00022842"/>
    </source>
</evidence>
<evidence type="ECO:0000256" key="5">
    <source>
        <dbReference type="ARBA" id="ARBA00023277"/>
    </source>
</evidence>
<dbReference type="Proteomes" id="UP001596113">
    <property type="component" value="Unassembled WGS sequence"/>
</dbReference>
<accession>A0ABW0HSY1</accession>
<keyword evidence="5" id="KW-0119">Carbohydrate metabolism</keyword>
<evidence type="ECO:0000313" key="6">
    <source>
        <dbReference type="EMBL" id="MFC5403643.1"/>
    </source>
</evidence>
<dbReference type="Pfam" id="PF04794">
    <property type="entry name" value="YdjC"/>
    <property type="match status" value="1"/>
</dbReference>
<gene>
    <name evidence="6" type="ORF">ACFPOF_12945</name>
</gene>
<dbReference type="InterPro" id="IPR006879">
    <property type="entry name" value="YdjC-like"/>
</dbReference>
<proteinExistence type="predicted"/>
<dbReference type="InterPro" id="IPR011330">
    <property type="entry name" value="Glyco_hydro/deAcase_b/a-brl"/>
</dbReference>
<evidence type="ECO:0000256" key="3">
    <source>
        <dbReference type="ARBA" id="ARBA00022801"/>
    </source>
</evidence>
<keyword evidence="2" id="KW-0479">Metal-binding</keyword>
<dbReference type="RefSeq" id="WP_378133211.1">
    <property type="nucleotide sequence ID" value="NZ_JBHSMI010000025.1"/>
</dbReference>
<dbReference type="EMBL" id="JBHSMI010000025">
    <property type="protein sequence ID" value="MFC5403643.1"/>
    <property type="molecule type" value="Genomic_DNA"/>
</dbReference>
<keyword evidence="7" id="KW-1185">Reference proteome</keyword>
<evidence type="ECO:0000313" key="7">
    <source>
        <dbReference type="Proteomes" id="UP001596113"/>
    </source>
</evidence>
<name>A0ABW0HSY1_9BACL</name>
<dbReference type="Gene3D" id="3.20.20.370">
    <property type="entry name" value="Glycoside hydrolase/deacetylase"/>
    <property type="match status" value="1"/>
</dbReference>
<evidence type="ECO:0000256" key="1">
    <source>
        <dbReference type="ARBA" id="ARBA00001946"/>
    </source>
</evidence>
<dbReference type="SUPFAM" id="SSF88713">
    <property type="entry name" value="Glycoside hydrolase/deacetylase"/>
    <property type="match status" value="1"/>
</dbReference>
<protein>
    <submittedName>
        <fullName evidence="6">Polysaccharide deacetylase family protein</fullName>
    </submittedName>
</protein>
<organism evidence="6 7">
    <name type="scientific">Cohnella soli</name>
    <dbReference type="NCBI Taxonomy" id="425005"/>
    <lineage>
        <taxon>Bacteria</taxon>
        <taxon>Bacillati</taxon>
        <taxon>Bacillota</taxon>
        <taxon>Bacilli</taxon>
        <taxon>Bacillales</taxon>
        <taxon>Paenibacillaceae</taxon>
        <taxon>Cohnella</taxon>
    </lineage>
</organism>
<dbReference type="CDD" id="cd10802">
    <property type="entry name" value="YdjC_TTHB029_like"/>
    <property type="match status" value="1"/>
</dbReference>
<evidence type="ECO:0000256" key="2">
    <source>
        <dbReference type="ARBA" id="ARBA00022723"/>
    </source>
</evidence>
<keyword evidence="4" id="KW-0460">Magnesium</keyword>
<sequence>MNTAQRLGYDKDEKLLIVNADDFGLCRSVNETVTDLLTEGAIGSATIMMVCPWSSGAAAMLKKVCPDADVGVHWTLTSEWKGYKWGPLCRTRSVSSLAGPDGWFPETSGEAERKADPDEVRQELIAQTEAALKAGIRLSHADSHMGSLYGFHTGNDLLQVAFDVCVVFGLPFRLPRKLMPVGGRRIPNEIMDRAKIRVRQAEDRGIVLPDYVTGPDYDLNEGDTYEAAKAEGMALLRGLLPGVTEWIAHPSRETEELKAFHGQPAKREMEADFWRDGDVRHVLADEGIRLIGWRDLQRLQASLV</sequence>
<dbReference type="PANTHER" id="PTHR31609">
    <property type="entry name" value="YDJC DEACETYLASE FAMILY MEMBER"/>
    <property type="match status" value="1"/>
</dbReference>
<keyword evidence="3" id="KW-0378">Hydrolase</keyword>
<comment type="cofactor">
    <cofactor evidence="1">
        <name>Mg(2+)</name>
        <dbReference type="ChEBI" id="CHEBI:18420"/>
    </cofactor>
</comment>
<comment type="caution">
    <text evidence="6">The sequence shown here is derived from an EMBL/GenBank/DDBJ whole genome shotgun (WGS) entry which is preliminary data.</text>
</comment>